<dbReference type="AlphaFoldDB" id="A0A1Y3UDU3"/>
<accession>A0A1Y3UDU3</accession>
<name>A0A1Y3UDU3_9ACTN</name>
<protein>
    <submittedName>
        <fullName evidence="1">Uncharacterized protein</fullName>
    </submittedName>
</protein>
<proteinExistence type="predicted"/>
<gene>
    <name evidence="1" type="ORF">B5G21_00895</name>
</gene>
<dbReference type="eggNOG" id="ENOG5031USU">
    <property type="taxonomic scope" value="Bacteria"/>
</dbReference>
<organism evidence="1 2">
    <name type="scientific">Enorma massiliensis</name>
    <dbReference type="NCBI Taxonomy" id="1472761"/>
    <lineage>
        <taxon>Bacteria</taxon>
        <taxon>Bacillati</taxon>
        <taxon>Actinomycetota</taxon>
        <taxon>Coriobacteriia</taxon>
        <taxon>Coriobacteriales</taxon>
        <taxon>Coriobacteriaceae</taxon>
        <taxon>Enorma</taxon>
    </lineage>
</organism>
<sequence length="136" mass="13852">MSGNCKIVKGLSLLGIVYGIVQIVVGAICFFGAADVAGMVGIDDPVITAQVLGVVLAVSGVFLIVTGFVGARGANRPSKLMPFIVLATIFTFVNLFGLAMIITGGSGAVWPNLLQAAVGLSAVLAASRAQKEAMER</sequence>
<comment type="caution">
    <text evidence="1">The sequence shown here is derived from an EMBL/GenBank/DDBJ whole genome shotgun (WGS) entry which is preliminary data.</text>
</comment>
<evidence type="ECO:0000313" key="1">
    <source>
        <dbReference type="EMBL" id="OUN44529.1"/>
    </source>
</evidence>
<dbReference type="STRING" id="1118060.GCA_000311845_00928"/>
<dbReference type="EMBL" id="NFHO01000001">
    <property type="protein sequence ID" value="OUN44529.1"/>
    <property type="molecule type" value="Genomic_DNA"/>
</dbReference>
<dbReference type="RefSeq" id="WP_022350019.1">
    <property type="nucleotide sequence ID" value="NZ_CALUIC010000003.1"/>
</dbReference>
<evidence type="ECO:0000313" key="2">
    <source>
        <dbReference type="Proteomes" id="UP000196560"/>
    </source>
</evidence>
<keyword evidence="2" id="KW-1185">Reference proteome</keyword>
<reference evidence="2" key="1">
    <citation type="submission" date="2017-04" db="EMBL/GenBank/DDBJ databases">
        <title>Function of individual gut microbiota members based on whole genome sequencing of pure cultures obtained from chicken caecum.</title>
        <authorList>
            <person name="Medvecky M."/>
            <person name="Cejkova D."/>
            <person name="Polansky O."/>
            <person name="Karasova D."/>
            <person name="Kubasova T."/>
            <person name="Cizek A."/>
            <person name="Rychlik I."/>
        </authorList>
    </citation>
    <scope>NUCLEOTIDE SEQUENCE [LARGE SCALE GENOMIC DNA]</scope>
    <source>
        <strain evidence="2">An70</strain>
    </source>
</reference>
<dbReference type="Proteomes" id="UP000196560">
    <property type="component" value="Unassembled WGS sequence"/>
</dbReference>